<name>Q3A8I3_SYNC1</name>
<dbReference type="InterPro" id="IPR036709">
    <property type="entry name" value="Autotransporte_beta_dom_sf"/>
</dbReference>
<dbReference type="InterPro" id="IPR013128">
    <property type="entry name" value="Peptidase_C1A"/>
</dbReference>
<dbReference type="SUPFAM" id="SSF103515">
    <property type="entry name" value="Autotransporter"/>
    <property type="match status" value="1"/>
</dbReference>
<comment type="similarity">
    <text evidence="1">Belongs to the peptidase C1 family.</text>
</comment>
<accession>Q3A8I3</accession>
<dbReference type="OrthoDB" id="5318987at2"/>
<dbReference type="SMART" id="SM00869">
    <property type="entry name" value="Autotransporter"/>
    <property type="match status" value="1"/>
</dbReference>
<dbReference type="Gene3D" id="3.90.70.10">
    <property type="entry name" value="Cysteine proteinases"/>
    <property type="match status" value="1"/>
</dbReference>
<protein>
    <submittedName>
        <fullName evidence="4">Autotransporter domain outer membrane protein and cysteine peptidase</fullName>
    </submittedName>
</protein>
<dbReference type="eggNOG" id="COG4625">
    <property type="taxonomic scope" value="Bacteria"/>
</dbReference>
<dbReference type="EMBL" id="CP000142">
    <property type="protein sequence ID" value="ABA87309.1"/>
    <property type="molecule type" value="Genomic_DNA"/>
</dbReference>
<reference evidence="4 5" key="2">
    <citation type="journal article" date="2012" name="BMC Genomics">
        <title>The genome of Pelobacter carbinolicus reveals surprising metabolic capabilities and physiological features.</title>
        <authorList>
            <person name="Aklujkar M."/>
            <person name="Haveman S.A."/>
            <person name="Didonato R.Jr."/>
            <person name="Chertkov O."/>
            <person name="Han C.S."/>
            <person name="Land M.L."/>
            <person name="Brown P."/>
            <person name="Lovley D.R."/>
        </authorList>
    </citation>
    <scope>NUCLEOTIDE SEQUENCE [LARGE SCALE GENOMIC DNA]</scope>
    <source>
        <strain evidence="5">DSM 2380 / NBRC 103641 / GraBd1</strain>
    </source>
</reference>
<dbReference type="CDD" id="cd02248">
    <property type="entry name" value="Peptidase_C1A"/>
    <property type="match status" value="1"/>
</dbReference>
<dbReference type="InterPro" id="IPR005546">
    <property type="entry name" value="Autotransporte_beta"/>
</dbReference>
<dbReference type="SMART" id="SM00645">
    <property type="entry name" value="Pept_C1"/>
    <property type="match status" value="1"/>
</dbReference>
<dbReference type="InterPro" id="IPR025661">
    <property type="entry name" value="Pept_asp_AS"/>
</dbReference>
<dbReference type="HOGENOM" id="CLU_288334_0_0_7"/>
<reference evidence="5" key="1">
    <citation type="submission" date="2005-10" db="EMBL/GenBank/DDBJ databases">
        <title>Complete sequence of Pelobacter carbinolicus DSM 2380.</title>
        <authorList>
            <person name="Copeland A."/>
            <person name="Lucas S."/>
            <person name="Lapidus A."/>
            <person name="Barry K."/>
            <person name="Detter J.C."/>
            <person name="Glavina T."/>
            <person name="Hammon N."/>
            <person name="Israni S."/>
            <person name="Pitluck S."/>
            <person name="Chertkov O."/>
            <person name="Schmutz J."/>
            <person name="Larimer F."/>
            <person name="Land M."/>
            <person name="Kyrpides N."/>
            <person name="Ivanova N."/>
            <person name="Richardson P."/>
        </authorList>
    </citation>
    <scope>NUCLEOTIDE SEQUENCE [LARGE SCALE GENOMIC DNA]</scope>
    <source>
        <strain evidence="5">DSM 2380 / NBRC 103641 / GraBd1</strain>
    </source>
</reference>
<dbReference type="eggNOG" id="COG4870">
    <property type="taxonomic scope" value="Bacteria"/>
</dbReference>
<feature type="signal peptide" evidence="2">
    <location>
        <begin position="1"/>
        <end position="21"/>
    </location>
</feature>
<dbReference type="Gene3D" id="2.40.128.130">
    <property type="entry name" value="Autotransporter beta-domain"/>
    <property type="match status" value="1"/>
</dbReference>
<dbReference type="PANTHER" id="PTHR12411">
    <property type="entry name" value="CYSTEINE PROTEASE FAMILY C1-RELATED"/>
    <property type="match status" value="1"/>
</dbReference>
<dbReference type="InterPro" id="IPR000668">
    <property type="entry name" value="Peptidase_C1A_C"/>
</dbReference>
<keyword evidence="5" id="KW-1185">Reference proteome</keyword>
<dbReference type="GO" id="GO:0006508">
    <property type="term" value="P:proteolysis"/>
    <property type="evidence" value="ECO:0007669"/>
    <property type="project" value="InterPro"/>
</dbReference>
<dbReference type="Pfam" id="PF00112">
    <property type="entry name" value="Peptidase_C1"/>
    <property type="match status" value="1"/>
</dbReference>
<feature type="domain" description="Autotransporter" evidence="3">
    <location>
        <begin position="786"/>
        <end position="1066"/>
    </location>
</feature>
<evidence type="ECO:0000313" key="5">
    <source>
        <dbReference type="Proteomes" id="UP000002534"/>
    </source>
</evidence>
<evidence type="ECO:0000259" key="3">
    <source>
        <dbReference type="PROSITE" id="PS51208"/>
    </source>
</evidence>
<dbReference type="InterPro" id="IPR038765">
    <property type="entry name" value="Papain-like_cys_pep_sf"/>
</dbReference>
<dbReference type="PROSITE" id="PS00640">
    <property type="entry name" value="THIOL_PROTEASE_ASN"/>
    <property type="match status" value="1"/>
</dbReference>
<dbReference type="PROSITE" id="PS51208">
    <property type="entry name" value="AUTOTRANSPORTER"/>
    <property type="match status" value="1"/>
</dbReference>
<dbReference type="InterPro" id="IPR011050">
    <property type="entry name" value="Pectin_lyase_fold/virulence"/>
</dbReference>
<sequence length="1066" mass="112652">MRFIPLLCLLLAFVFCNYAGGADLPSSFDLRNIDGRSYIGPVRNQKKCGSCWSFGTLAAAESTWNRVHGLYDDQAIDFSEAFLTWSLSPLYDGLHGCDGGSLDLQQNTALIEYGVPLESDFPYTMTDPGSDLHWDATRYSFLDWYRIPPSDIETTRRILYHIGAVTAGVLVEDDFYAYSGGILTNQNTAINNPLPYESSANHLVALVGWNDEPGDDGLGYWILRNSWSENWGDNGYVNIRYTTAKVALHSAYMMLEPWSGANVVLENQEDLSATPWSAGGTLNAHGLDLWGGAASSVTNRGTILAEAYAETELATARGVYLWGGPEGQVINEKLIGALASSDNNQASAYAICLQGGLVDNSGQLLALATSHADQALAFGVWAANGGNPLEIRNNGLVLAWAQNSGTNAGYGIWADSRYLTEVTNSGSIFAFADTYAVGVLLSGGPAVLNNSGTILAAASLEDPDILSGTSIGLLATKKTTILNSGTISGAYASIKSEDDTLLVLETGSDLIGTAYLKGNSDVVWLNGSGSEDTSFYGVETLLMAGDDWSLSGASAFGSIEVALGRLGVDGALAGETSVLAEGILGGNGSVTGTVANGGTVAPGHSVGHLTVVGDYAQTADGTLEIEIGDGIADLLTVTGTADLAGTLLILPDGYATGGSYTFLEAGTIAGAFETLTSAAVLSVTLDDATPGSLSLDVTRNSYTALSSPHNRGLASTLDGLRSTADGDFGSLLDSLDLALSQSALNDALASLTPRIHGLASTVILNDAQTRLGDLRRRLQRVDPDMQPEGKPSAWFEILGEDNRYGSDGGYFGAREELYGLLLGMHRSTSGGLTLGVAAAVSESRLDGRDGNDDSEIKSQQGYLYAAWREPRRADGMHMEAVVGGGLCQLDTDRSIPFAGRRPHSEHDGSLIGATFNGGYTLDVNGWIIDPGAGLSFVHLREESFRESGANSADLKIAARDNDSLQSQLGVRLSHPLRLDTLTLQPELRIEWQHEFNRKTEALQARLAGGDTFITPGRDLAGDGLLLGASLRARMSDNVFGMLDYTCDLQSHGAAGHALRLHLAVMF</sequence>
<gene>
    <name evidence="4" type="ordered locus">Pcar_0046</name>
</gene>
<evidence type="ECO:0000256" key="2">
    <source>
        <dbReference type="SAM" id="SignalP"/>
    </source>
</evidence>
<evidence type="ECO:0000313" key="4">
    <source>
        <dbReference type="EMBL" id="ABA87309.1"/>
    </source>
</evidence>
<dbReference type="InterPro" id="IPR000169">
    <property type="entry name" value="Pept_cys_AS"/>
</dbReference>
<dbReference type="Proteomes" id="UP000002534">
    <property type="component" value="Chromosome"/>
</dbReference>
<dbReference type="AlphaFoldDB" id="Q3A8I3"/>
<dbReference type="STRING" id="338963.Pcar_0046"/>
<dbReference type="SUPFAM" id="SSF54001">
    <property type="entry name" value="Cysteine proteinases"/>
    <property type="match status" value="1"/>
</dbReference>
<dbReference type="RefSeq" id="WP_011339693.1">
    <property type="nucleotide sequence ID" value="NC_007498.2"/>
</dbReference>
<organism evidence="4 5">
    <name type="scientific">Syntrophotalea carbinolica (strain DSM 2380 / NBRC 103641 / GraBd1)</name>
    <name type="common">Pelobacter carbinolicus</name>
    <dbReference type="NCBI Taxonomy" id="338963"/>
    <lineage>
        <taxon>Bacteria</taxon>
        <taxon>Pseudomonadati</taxon>
        <taxon>Thermodesulfobacteriota</taxon>
        <taxon>Desulfuromonadia</taxon>
        <taxon>Desulfuromonadales</taxon>
        <taxon>Syntrophotaleaceae</taxon>
        <taxon>Syntrophotalea</taxon>
    </lineage>
</organism>
<dbReference type="Pfam" id="PF03797">
    <property type="entry name" value="Autotransporter"/>
    <property type="match status" value="1"/>
</dbReference>
<feature type="chain" id="PRO_5004223645" evidence="2">
    <location>
        <begin position="22"/>
        <end position="1066"/>
    </location>
</feature>
<dbReference type="InterPro" id="IPR039417">
    <property type="entry name" value="Peptidase_C1A_papain-like"/>
</dbReference>
<dbReference type="SUPFAM" id="SSF51126">
    <property type="entry name" value="Pectin lyase-like"/>
    <property type="match status" value="1"/>
</dbReference>
<dbReference type="PROSITE" id="PS00139">
    <property type="entry name" value="THIOL_PROTEASE_CYS"/>
    <property type="match status" value="1"/>
</dbReference>
<dbReference type="KEGG" id="pca:Pcar_0046"/>
<proteinExistence type="inferred from homology"/>
<keyword evidence="2" id="KW-0732">Signal</keyword>
<dbReference type="GO" id="GO:0008234">
    <property type="term" value="F:cysteine-type peptidase activity"/>
    <property type="evidence" value="ECO:0007669"/>
    <property type="project" value="InterPro"/>
</dbReference>
<evidence type="ECO:0000256" key="1">
    <source>
        <dbReference type="ARBA" id="ARBA00008455"/>
    </source>
</evidence>